<dbReference type="AlphaFoldDB" id="A0A0G1U5U9"/>
<evidence type="ECO:0000313" key="1">
    <source>
        <dbReference type="EMBL" id="KKU89467.1"/>
    </source>
</evidence>
<gene>
    <name evidence="1" type="ORF">UY19_C0014G0067</name>
</gene>
<protein>
    <submittedName>
        <fullName evidence="1">Uncharacterized protein</fullName>
    </submittedName>
</protein>
<dbReference type="Proteomes" id="UP000033882">
    <property type="component" value="Unassembled WGS sequence"/>
</dbReference>
<sequence length="164" mass="19080">MEIQTGMWHTIAHCEPSQIANAKKIWAICPRIFATTVQDRLLHKSNRCEIPIDARATQRMNGKPRTYSQEWHFEWMEWVKAMVFYTSEAGTSQMAVFIYLPQKKELQLYSKLRRMSDGPFARRLIDEPQQLFVVAERLILLKLNGVHGGTEPNTRKLGDTIALY</sequence>
<accession>A0A0G1U5U9</accession>
<proteinExistence type="predicted"/>
<evidence type="ECO:0000313" key="2">
    <source>
        <dbReference type="Proteomes" id="UP000033882"/>
    </source>
</evidence>
<organism evidence="1 2">
    <name type="scientific">Candidatus Wolfebacteria bacterium GW2011_GWA2_47_9b</name>
    <dbReference type="NCBI Taxonomy" id="1619005"/>
    <lineage>
        <taxon>Bacteria</taxon>
        <taxon>Candidatus Wolfeibacteriota</taxon>
    </lineage>
</organism>
<name>A0A0G1U5U9_9BACT</name>
<dbReference type="EMBL" id="LCPB01000014">
    <property type="protein sequence ID" value="KKU89467.1"/>
    <property type="molecule type" value="Genomic_DNA"/>
</dbReference>
<comment type="caution">
    <text evidence="1">The sequence shown here is derived from an EMBL/GenBank/DDBJ whole genome shotgun (WGS) entry which is preliminary data.</text>
</comment>
<reference evidence="1 2" key="1">
    <citation type="journal article" date="2015" name="Nature">
        <title>rRNA introns, odd ribosomes, and small enigmatic genomes across a large radiation of phyla.</title>
        <authorList>
            <person name="Brown C.T."/>
            <person name="Hug L.A."/>
            <person name="Thomas B.C."/>
            <person name="Sharon I."/>
            <person name="Castelle C.J."/>
            <person name="Singh A."/>
            <person name="Wilkins M.J."/>
            <person name="Williams K.H."/>
            <person name="Banfield J.F."/>
        </authorList>
    </citation>
    <scope>NUCLEOTIDE SEQUENCE [LARGE SCALE GENOMIC DNA]</scope>
</reference>